<proteinExistence type="predicted"/>
<name>A0A9N8MM12_9FLAO</name>
<gene>
    <name evidence="2" type="ORF">CHRY9390_00812</name>
</gene>
<evidence type="ECO:0000313" key="2">
    <source>
        <dbReference type="EMBL" id="CAD7801678.1"/>
    </source>
</evidence>
<evidence type="ECO:0000256" key="1">
    <source>
        <dbReference type="SAM" id="Phobius"/>
    </source>
</evidence>
<accession>A0A9N8MM12</accession>
<feature type="transmembrane region" description="Helical" evidence="1">
    <location>
        <begin position="43"/>
        <end position="60"/>
    </location>
</feature>
<feature type="transmembrane region" description="Helical" evidence="1">
    <location>
        <begin position="22"/>
        <end position="38"/>
    </location>
</feature>
<keyword evidence="1" id="KW-0472">Membrane</keyword>
<protein>
    <submittedName>
        <fullName evidence="2">Uncharacterized protein</fullName>
    </submittedName>
</protein>
<dbReference type="AlphaFoldDB" id="A0A9N8MM12"/>
<dbReference type="Proteomes" id="UP000662618">
    <property type="component" value="Unassembled WGS sequence"/>
</dbReference>
<feature type="transmembrane region" description="Helical" evidence="1">
    <location>
        <begin position="89"/>
        <end position="109"/>
    </location>
</feature>
<keyword evidence="3" id="KW-1185">Reference proteome</keyword>
<evidence type="ECO:0000313" key="3">
    <source>
        <dbReference type="Proteomes" id="UP000662618"/>
    </source>
</evidence>
<keyword evidence="1" id="KW-1133">Transmembrane helix</keyword>
<sequence length="120" mass="14183">MVLILLTKTSFHDIATELVDKIVISIILLNLVVFTFIFKNKMLIYISILLFVYIIFTISYNEEMDSYFYRIGRFFGVGKLENETISKFLQSYSFICFFASLLLEIIFLIKTVYRKTVKKD</sequence>
<reference evidence="2" key="1">
    <citation type="submission" date="2020-12" db="EMBL/GenBank/DDBJ databases">
        <authorList>
            <person name="Rodrigo-Torres L."/>
            <person name="Arahal R. D."/>
            <person name="Lucena T."/>
        </authorList>
    </citation>
    <scope>NUCLEOTIDE SEQUENCE</scope>
    <source>
        <strain evidence="2">CECT 9390</strain>
    </source>
</reference>
<keyword evidence="1" id="KW-0812">Transmembrane</keyword>
<organism evidence="2 3">
    <name type="scientific">Chryseobacterium aquaeductus</name>
    <dbReference type="NCBI Taxonomy" id="2675056"/>
    <lineage>
        <taxon>Bacteria</taxon>
        <taxon>Pseudomonadati</taxon>
        <taxon>Bacteroidota</taxon>
        <taxon>Flavobacteriia</taxon>
        <taxon>Flavobacteriales</taxon>
        <taxon>Weeksellaceae</taxon>
        <taxon>Chryseobacterium group</taxon>
        <taxon>Chryseobacterium</taxon>
    </lineage>
</organism>
<dbReference type="EMBL" id="CAJIMS010000001">
    <property type="protein sequence ID" value="CAD7801678.1"/>
    <property type="molecule type" value="Genomic_DNA"/>
</dbReference>
<comment type="caution">
    <text evidence="2">The sequence shown here is derived from an EMBL/GenBank/DDBJ whole genome shotgun (WGS) entry which is preliminary data.</text>
</comment>